<dbReference type="EMBL" id="SRLO01000106">
    <property type="protein sequence ID" value="TNN75135.1"/>
    <property type="molecule type" value="Genomic_DNA"/>
</dbReference>
<reference evidence="1 2" key="1">
    <citation type="submission" date="2019-03" db="EMBL/GenBank/DDBJ databases">
        <title>First draft genome of Liparis tanakae, snailfish: a comprehensive survey of snailfish specific genes.</title>
        <authorList>
            <person name="Kim W."/>
            <person name="Song I."/>
            <person name="Jeong J.-H."/>
            <person name="Kim D."/>
            <person name="Kim S."/>
            <person name="Ryu S."/>
            <person name="Song J.Y."/>
            <person name="Lee S.K."/>
        </authorList>
    </citation>
    <scope>NUCLEOTIDE SEQUENCE [LARGE SCALE GENOMIC DNA]</scope>
    <source>
        <tissue evidence="1">Muscle</tissue>
    </source>
</reference>
<accession>A0A4Z2ICD8</accession>
<evidence type="ECO:0000313" key="2">
    <source>
        <dbReference type="Proteomes" id="UP000314294"/>
    </source>
</evidence>
<dbReference type="AlphaFoldDB" id="A0A4Z2ICD8"/>
<comment type="caution">
    <text evidence="1">The sequence shown here is derived from an EMBL/GenBank/DDBJ whole genome shotgun (WGS) entry which is preliminary data.</text>
</comment>
<name>A0A4Z2ICD8_9TELE</name>
<proteinExistence type="predicted"/>
<sequence>MRDWTRNTGDWNLGDWDRNNRDIGDWIQNTGDWGIRDWIGNTGDWNIRDWIRNMGDWDIGDCSMQVAPMILPADEPTAEVNWLIELQMEPVFCYESRNRSCLRTIYPLPIYTGKAASGIPEKHLGHLL</sequence>
<keyword evidence="2" id="KW-1185">Reference proteome</keyword>
<protein>
    <submittedName>
        <fullName evidence="1">Uncharacterized protein</fullName>
    </submittedName>
</protein>
<dbReference type="OrthoDB" id="10688067at2759"/>
<gene>
    <name evidence="1" type="ORF">EYF80_014545</name>
</gene>
<organism evidence="1 2">
    <name type="scientific">Liparis tanakae</name>
    <name type="common">Tanaka's snailfish</name>
    <dbReference type="NCBI Taxonomy" id="230148"/>
    <lineage>
        <taxon>Eukaryota</taxon>
        <taxon>Metazoa</taxon>
        <taxon>Chordata</taxon>
        <taxon>Craniata</taxon>
        <taxon>Vertebrata</taxon>
        <taxon>Euteleostomi</taxon>
        <taxon>Actinopterygii</taxon>
        <taxon>Neopterygii</taxon>
        <taxon>Teleostei</taxon>
        <taxon>Neoteleostei</taxon>
        <taxon>Acanthomorphata</taxon>
        <taxon>Eupercaria</taxon>
        <taxon>Perciformes</taxon>
        <taxon>Cottioidei</taxon>
        <taxon>Cottales</taxon>
        <taxon>Liparidae</taxon>
        <taxon>Liparis</taxon>
    </lineage>
</organism>
<evidence type="ECO:0000313" key="1">
    <source>
        <dbReference type="EMBL" id="TNN75135.1"/>
    </source>
</evidence>
<dbReference type="Proteomes" id="UP000314294">
    <property type="component" value="Unassembled WGS sequence"/>
</dbReference>